<gene>
    <name evidence="1" type="ORF">VITU9109_14548</name>
</gene>
<accession>A0ABP2LIC2</accession>
<sequence>MKYIGLAAMSALFLFSKLINFSYIRSVELSNNMVTKERQILEPSLDAKE</sequence>
<dbReference type="EMBL" id="AFWI01000166">
    <property type="protein sequence ID" value="EGU52477.1"/>
    <property type="molecule type" value="Genomic_DNA"/>
</dbReference>
<proteinExistence type="predicted"/>
<name>A0ABP2LIC2_9VIBR</name>
<organism evidence="1 2">
    <name type="scientific">Vibrio tubiashii ATCC 19109</name>
    <dbReference type="NCBI Taxonomy" id="1051646"/>
    <lineage>
        <taxon>Bacteria</taxon>
        <taxon>Pseudomonadati</taxon>
        <taxon>Pseudomonadota</taxon>
        <taxon>Gammaproteobacteria</taxon>
        <taxon>Vibrionales</taxon>
        <taxon>Vibrionaceae</taxon>
        <taxon>Vibrio</taxon>
        <taxon>Vibrio oreintalis group</taxon>
    </lineage>
</organism>
<protein>
    <submittedName>
        <fullName evidence="1">Uncharacterized protein</fullName>
    </submittedName>
</protein>
<comment type="caution">
    <text evidence="1">The sequence shown here is derived from an EMBL/GenBank/DDBJ whole genome shotgun (WGS) entry which is preliminary data.</text>
</comment>
<evidence type="ECO:0000313" key="1">
    <source>
        <dbReference type="EMBL" id="EGU52477.1"/>
    </source>
</evidence>
<dbReference type="Proteomes" id="UP000003836">
    <property type="component" value="Unassembled WGS sequence"/>
</dbReference>
<keyword evidence="2" id="KW-1185">Reference proteome</keyword>
<reference evidence="1 2" key="1">
    <citation type="journal article" date="2012" name="Int. J. Syst. Evol. Microbiol.">
        <title>Vibrio caribbeanicus sp. nov., isolated from the marine sponge Scleritoderma cyanea.</title>
        <authorList>
            <person name="Hoffmann M."/>
            <person name="Monday S.R."/>
            <person name="Allard M.W."/>
            <person name="Strain E.A."/>
            <person name="Whittaker P."/>
            <person name="Naum M."/>
            <person name="McCarthy P.J."/>
            <person name="Lopez J.V."/>
            <person name="Fischer M."/>
            <person name="Brown E.W."/>
        </authorList>
    </citation>
    <scope>NUCLEOTIDE SEQUENCE [LARGE SCALE GENOMIC DNA]</scope>
    <source>
        <strain evidence="1 2">ATCC 19109</strain>
    </source>
</reference>
<evidence type="ECO:0000313" key="2">
    <source>
        <dbReference type="Proteomes" id="UP000003836"/>
    </source>
</evidence>